<accession>A0A0E9RDF7</accession>
<sequence length="20" mass="2461">MGFQITLDEHQCKPDRNYQH</sequence>
<organism evidence="2">
    <name type="scientific">Anguilla anguilla</name>
    <name type="common">European freshwater eel</name>
    <name type="synonym">Muraena anguilla</name>
    <dbReference type="NCBI Taxonomy" id="7936"/>
    <lineage>
        <taxon>Eukaryota</taxon>
        <taxon>Metazoa</taxon>
        <taxon>Chordata</taxon>
        <taxon>Craniata</taxon>
        <taxon>Vertebrata</taxon>
        <taxon>Euteleostomi</taxon>
        <taxon>Actinopterygii</taxon>
        <taxon>Neopterygii</taxon>
        <taxon>Teleostei</taxon>
        <taxon>Anguilliformes</taxon>
        <taxon>Anguillidae</taxon>
        <taxon>Anguilla</taxon>
    </lineage>
</organism>
<name>A0A0E9RDF7_ANGAN</name>
<reference evidence="2" key="2">
    <citation type="journal article" date="2015" name="Fish Shellfish Immunol.">
        <title>Early steps in the European eel (Anguilla anguilla)-Vibrio vulnificus interaction in the gills: Role of the RtxA13 toxin.</title>
        <authorList>
            <person name="Callol A."/>
            <person name="Pajuelo D."/>
            <person name="Ebbesson L."/>
            <person name="Teles M."/>
            <person name="MacKenzie S."/>
            <person name="Amaro C."/>
        </authorList>
    </citation>
    <scope>NUCLEOTIDE SEQUENCE</scope>
</reference>
<reference evidence="2" key="1">
    <citation type="submission" date="2014-11" db="EMBL/GenBank/DDBJ databases">
        <authorList>
            <person name="Amaro Gonzalez C."/>
        </authorList>
    </citation>
    <scope>NUCLEOTIDE SEQUENCE</scope>
</reference>
<feature type="compositionally biased region" description="Basic and acidic residues" evidence="1">
    <location>
        <begin position="7"/>
        <end position="20"/>
    </location>
</feature>
<proteinExistence type="predicted"/>
<evidence type="ECO:0000313" key="2">
    <source>
        <dbReference type="EMBL" id="JAH27134.1"/>
    </source>
</evidence>
<evidence type="ECO:0000256" key="1">
    <source>
        <dbReference type="SAM" id="MobiDB-lite"/>
    </source>
</evidence>
<feature type="region of interest" description="Disordered" evidence="1">
    <location>
        <begin position="1"/>
        <end position="20"/>
    </location>
</feature>
<protein>
    <submittedName>
        <fullName evidence="2">Uncharacterized protein</fullName>
    </submittedName>
</protein>
<dbReference type="EMBL" id="GBXM01081443">
    <property type="protein sequence ID" value="JAH27134.1"/>
    <property type="molecule type" value="Transcribed_RNA"/>
</dbReference>
<dbReference type="AlphaFoldDB" id="A0A0E9RDF7"/>